<dbReference type="RefSeq" id="WP_213304482.1">
    <property type="nucleotide sequence ID" value="NZ_JAGYVZ010000019.1"/>
</dbReference>
<proteinExistence type="predicted"/>
<organism evidence="2 3">
    <name type="scientific">Flavobacterium psychroterrae</name>
    <dbReference type="NCBI Taxonomy" id="2133767"/>
    <lineage>
        <taxon>Bacteria</taxon>
        <taxon>Pseudomonadati</taxon>
        <taxon>Bacteroidota</taxon>
        <taxon>Flavobacteriia</taxon>
        <taxon>Flavobacteriales</taxon>
        <taxon>Flavobacteriaceae</taxon>
        <taxon>Flavobacterium</taxon>
    </lineage>
</organism>
<dbReference type="Proteomes" id="UP000722625">
    <property type="component" value="Unassembled WGS sequence"/>
</dbReference>
<keyword evidence="1" id="KW-1133">Transmembrane helix</keyword>
<feature type="transmembrane region" description="Helical" evidence="1">
    <location>
        <begin position="142"/>
        <end position="158"/>
    </location>
</feature>
<accession>A0ABS5PFL1</accession>
<evidence type="ECO:0000313" key="3">
    <source>
        <dbReference type="Proteomes" id="UP000722625"/>
    </source>
</evidence>
<keyword evidence="3" id="KW-1185">Reference proteome</keyword>
<keyword evidence="1" id="KW-0472">Membrane</keyword>
<keyword evidence="1" id="KW-0812">Transmembrane</keyword>
<comment type="caution">
    <text evidence="2">The sequence shown here is derived from an EMBL/GenBank/DDBJ whole genome shotgun (WGS) entry which is preliminary data.</text>
</comment>
<dbReference type="EMBL" id="JAGYVZ010000019">
    <property type="protein sequence ID" value="MBS7233040.1"/>
    <property type="molecule type" value="Genomic_DNA"/>
</dbReference>
<feature type="transmembrane region" description="Helical" evidence="1">
    <location>
        <begin position="6"/>
        <end position="31"/>
    </location>
</feature>
<evidence type="ECO:0000256" key="1">
    <source>
        <dbReference type="SAM" id="Phobius"/>
    </source>
</evidence>
<sequence length="160" mass="18769">MSTTNSFKGIILLAFICFSTFFILLISFEFYDNYKIISHRTKIKKIKVKIDSSQTLTTRSGKSSSSSSTINYYFKKGLILSVPETKGFLLEYENPTQEINDYMQNNKDSLNLWILDNKAIKYAYDNEKEINVTLEESNNKMIIFYYVLYIISMLIIKFKF</sequence>
<evidence type="ECO:0000313" key="2">
    <source>
        <dbReference type="EMBL" id="MBS7233040.1"/>
    </source>
</evidence>
<evidence type="ECO:0008006" key="4">
    <source>
        <dbReference type="Google" id="ProtNLM"/>
    </source>
</evidence>
<name>A0ABS5PFL1_9FLAO</name>
<gene>
    <name evidence="2" type="ORF">KHA90_18620</name>
</gene>
<reference evidence="2 3" key="1">
    <citation type="journal article" date="2018" name="Int. J. Syst. Evol. Microbiol.">
        <title>Flavobacterium chryseum sp. nov. and Flavobacterium psychroterrae sp. nov., novel environmental bacteria isolated from Antarctica.</title>
        <authorList>
            <person name="Kralova S."/>
            <person name="Svec P."/>
            <person name="Busse H.J."/>
            <person name="Stankova E."/>
            <person name="Vaczi P."/>
            <person name="Sedlacek I."/>
        </authorList>
    </citation>
    <scope>NUCLEOTIDE SEQUENCE [LARGE SCALE GENOMIC DNA]</scope>
    <source>
        <strain evidence="2 3">CCM 8827</strain>
    </source>
</reference>
<protein>
    <recommendedName>
        <fullName evidence="4">DUF3592 domain-containing protein</fullName>
    </recommendedName>
</protein>